<sequence length="252" mass="26001">MSATHAPPPEVAADALAGRVVVVTGAHGGLGAEAAKACARAGATVVLLGRRVPKLNRVYDALKTLGPEPAIYPMDLAGADPADFAELAARVAGELGGLHGLLHCAAEFTGLAPLATVDPEAFVRCLHVNLSAPWLLTQACLPHLEKESDSAVVFVTDDPARVGGAYWGAYGLAKQALAALVRQLSAETDTGSVRVSGLEPGPMRTDLRARAYADEARLRVPAPAAYAPACVHLLSPAGAAFRGRVWTPRVPA</sequence>
<dbReference type="Pfam" id="PF00106">
    <property type="entry name" value="adh_short"/>
    <property type="match status" value="1"/>
</dbReference>
<dbReference type="InterPro" id="IPR002347">
    <property type="entry name" value="SDR_fam"/>
</dbReference>
<dbReference type="Proteomes" id="UP000322165">
    <property type="component" value="Unassembled WGS sequence"/>
</dbReference>
<name>A0A5B2Z9N5_9GAMM</name>
<evidence type="ECO:0000313" key="3">
    <source>
        <dbReference type="EMBL" id="KAA2283921.1"/>
    </source>
</evidence>
<comment type="caution">
    <text evidence="3">The sequence shown here is derived from an EMBL/GenBank/DDBJ whole genome shotgun (WGS) entry which is preliminary data.</text>
</comment>
<keyword evidence="4" id="KW-1185">Reference proteome</keyword>
<reference evidence="3 4" key="1">
    <citation type="submission" date="2019-09" db="EMBL/GenBank/DDBJ databases">
        <title>Arenimonas chukotkensis sp. nov., a bacterium isolated from Chukotka hot spring, Arctic region, Russia.</title>
        <authorList>
            <person name="Zayulina K.S."/>
            <person name="Prokofeva M.I."/>
            <person name="Elcheninov A.G."/>
            <person name="Novikov A."/>
            <person name="Kochetkova T.V."/>
            <person name="Kublanov I.V."/>
        </authorList>
    </citation>
    <scope>NUCLEOTIDE SEQUENCE [LARGE SCALE GENOMIC DNA]</scope>
    <source>
        <strain evidence="3 4">3729k</strain>
    </source>
</reference>
<dbReference type="GO" id="GO:0016020">
    <property type="term" value="C:membrane"/>
    <property type="evidence" value="ECO:0007669"/>
    <property type="project" value="TreeGrafter"/>
</dbReference>
<dbReference type="SUPFAM" id="SSF51735">
    <property type="entry name" value="NAD(P)-binding Rossmann-fold domains"/>
    <property type="match status" value="1"/>
</dbReference>
<dbReference type="InterPro" id="IPR036291">
    <property type="entry name" value="NAD(P)-bd_dom_sf"/>
</dbReference>
<dbReference type="EMBL" id="VUOD01000014">
    <property type="protein sequence ID" value="KAA2283921.1"/>
    <property type="molecule type" value="Genomic_DNA"/>
</dbReference>
<keyword evidence="2" id="KW-0560">Oxidoreductase</keyword>
<dbReference type="PANTHER" id="PTHR44196:SF4">
    <property type="entry name" value="SHORT CHAIN DEHYDROGENASE"/>
    <property type="match status" value="1"/>
</dbReference>
<organism evidence="3 4">
    <name type="scientific">Arenimonas fontis</name>
    <dbReference type="NCBI Taxonomy" id="2608255"/>
    <lineage>
        <taxon>Bacteria</taxon>
        <taxon>Pseudomonadati</taxon>
        <taxon>Pseudomonadota</taxon>
        <taxon>Gammaproteobacteria</taxon>
        <taxon>Lysobacterales</taxon>
        <taxon>Lysobacteraceae</taxon>
        <taxon>Arenimonas</taxon>
    </lineage>
</organism>
<accession>A0A5B2Z9N5</accession>
<dbReference type="AlphaFoldDB" id="A0A5B2Z9N5"/>
<dbReference type="PANTHER" id="PTHR44196">
    <property type="entry name" value="DEHYDROGENASE/REDUCTASE SDR FAMILY MEMBER 7B"/>
    <property type="match status" value="1"/>
</dbReference>
<reference evidence="3 4" key="2">
    <citation type="submission" date="2019-09" db="EMBL/GenBank/DDBJ databases">
        <authorList>
            <person name="Mazur A."/>
        </authorList>
    </citation>
    <scope>NUCLEOTIDE SEQUENCE [LARGE SCALE GENOMIC DNA]</scope>
    <source>
        <strain evidence="3 4">3729k</strain>
    </source>
</reference>
<dbReference type="PRINTS" id="PR00081">
    <property type="entry name" value="GDHRDH"/>
</dbReference>
<comment type="similarity">
    <text evidence="1">Belongs to the short-chain dehydrogenases/reductases (SDR) family.</text>
</comment>
<evidence type="ECO:0000256" key="1">
    <source>
        <dbReference type="ARBA" id="ARBA00006484"/>
    </source>
</evidence>
<evidence type="ECO:0000313" key="4">
    <source>
        <dbReference type="Proteomes" id="UP000322165"/>
    </source>
</evidence>
<protein>
    <submittedName>
        <fullName evidence="3">SDR family NAD(P)-dependent oxidoreductase</fullName>
    </submittedName>
</protein>
<gene>
    <name evidence="3" type="ORF">F0415_11925</name>
</gene>
<proteinExistence type="inferred from homology"/>
<evidence type="ECO:0000256" key="2">
    <source>
        <dbReference type="ARBA" id="ARBA00023002"/>
    </source>
</evidence>
<dbReference type="RefSeq" id="WP_149861448.1">
    <property type="nucleotide sequence ID" value="NZ_VUOD01000014.1"/>
</dbReference>
<dbReference type="GO" id="GO:0016491">
    <property type="term" value="F:oxidoreductase activity"/>
    <property type="evidence" value="ECO:0007669"/>
    <property type="project" value="UniProtKB-KW"/>
</dbReference>
<dbReference type="Gene3D" id="3.40.50.720">
    <property type="entry name" value="NAD(P)-binding Rossmann-like Domain"/>
    <property type="match status" value="1"/>
</dbReference>